<keyword evidence="2" id="KW-1185">Reference proteome</keyword>
<protein>
    <recommendedName>
        <fullName evidence="3">Catalase</fullName>
    </recommendedName>
</protein>
<evidence type="ECO:0000313" key="2">
    <source>
        <dbReference type="Proteomes" id="UP000018227"/>
    </source>
</evidence>
<proteinExistence type="predicted"/>
<dbReference type="STRING" id="592026.GCWU0000282_001699"/>
<name>V2XKX4_9FIRM</name>
<reference evidence="1 2" key="1">
    <citation type="submission" date="2013-06" db="EMBL/GenBank/DDBJ databases">
        <authorList>
            <person name="Weinstock G."/>
            <person name="Sodergren E."/>
            <person name="Clifton S."/>
            <person name="Fulton L."/>
            <person name="Fulton B."/>
            <person name="Courtney L."/>
            <person name="Fronick C."/>
            <person name="Harrison M."/>
            <person name="Strong C."/>
            <person name="Farmer C."/>
            <person name="Delahaunty K."/>
            <person name="Markovic C."/>
            <person name="Hall O."/>
            <person name="Minx P."/>
            <person name="Tomlinson C."/>
            <person name="Mitreva M."/>
            <person name="Nelson J."/>
            <person name="Hou S."/>
            <person name="Wollam A."/>
            <person name="Pepin K.H."/>
            <person name="Johnson M."/>
            <person name="Bhonagiri V."/>
            <person name="Nash W.E."/>
            <person name="Warren W."/>
            <person name="Chinwalla A."/>
            <person name="Mardis E.R."/>
            <person name="Wilson R.K."/>
        </authorList>
    </citation>
    <scope>NUCLEOTIDE SEQUENCE [LARGE SCALE GENOMIC DNA]</scope>
    <source>
        <strain evidence="1 2">ATCC 51271</strain>
    </source>
</reference>
<dbReference type="HOGENOM" id="CLU_095585_0_0_9"/>
<dbReference type="InterPro" id="IPR043721">
    <property type="entry name" value="DUF5662"/>
</dbReference>
<comment type="caution">
    <text evidence="1">The sequence shown here is derived from an EMBL/GenBank/DDBJ whole genome shotgun (WGS) entry which is preliminary data.</text>
</comment>
<gene>
    <name evidence="1" type="ORF">GCWU0000282_001699</name>
</gene>
<accession>V2XKX4</accession>
<evidence type="ECO:0000313" key="1">
    <source>
        <dbReference type="EMBL" id="ESL02829.1"/>
    </source>
</evidence>
<dbReference type="EMBL" id="ACIL03000013">
    <property type="protein sequence ID" value="ESL02829.1"/>
    <property type="molecule type" value="Genomic_DNA"/>
</dbReference>
<dbReference type="Proteomes" id="UP000018227">
    <property type="component" value="Unassembled WGS sequence"/>
</dbReference>
<organism evidence="1 2">
    <name type="scientific">Catonella morbi ATCC 51271</name>
    <dbReference type="NCBI Taxonomy" id="592026"/>
    <lineage>
        <taxon>Bacteria</taxon>
        <taxon>Bacillati</taxon>
        <taxon>Bacillota</taxon>
        <taxon>Clostridia</taxon>
        <taxon>Lachnospirales</taxon>
        <taxon>Lachnospiraceae</taxon>
        <taxon>Catonella</taxon>
    </lineage>
</organism>
<evidence type="ECO:0008006" key="3">
    <source>
        <dbReference type="Google" id="ProtNLM"/>
    </source>
</evidence>
<sequence>MKSKKGKCAGIRNARAQGNNVSRGFFARFFGHLRTVGKHRALVRKHCFKLGLYWQGLTHDLSKYSPTEFWTGVKYYQGDKSPNFIERKANNGYSYAWLHHKGRNKHHLEYWIDYDLSDGATMMGLEMPPRYLAEMFCDRVAASKTYRGSAYKDSDPYDYLMLVKDHYIIHPKTLSELEKIMTILKDEGEEAAFNYIRKEILKK</sequence>
<dbReference type="Pfam" id="PF18907">
    <property type="entry name" value="DUF5662"/>
    <property type="match status" value="1"/>
</dbReference>
<dbReference type="AlphaFoldDB" id="V2XKX4"/>
<dbReference type="eggNOG" id="ENOG502ZRIE">
    <property type="taxonomic scope" value="Bacteria"/>
</dbReference>